<reference evidence="2 3" key="1">
    <citation type="submission" date="2019-06" db="EMBL/GenBank/DDBJ databases">
        <title>Whole genome shotgun sequence of Microbacterium testaceum NBRC 12675.</title>
        <authorList>
            <person name="Hosoyama A."/>
            <person name="Uohara A."/>
            <person name="Ohji S."/>
            <person name="Ichikawa N."/>
        </authorList>
    </citation>
    <scope>NUCLEOTIDE SEQUENCE [LARGE SCALE GENOMIC DNA]</scope>
    <source>
        <strain evidence="2 3">NBRC 12675</strain>
    </source>
</reference>
<feature type="region of interest" description="Disordered" evidence="1">
    <location>
        <begin position="124"/>
        <end position="145"/>
    </location>
</feature>
<gene>
    <name evidence="2" type="ORF">MTE01_16400</name>
</gene>
<evidence type="ECO:0000256" key="1">
    <source>
        <dbReference type="SAM" id="MobiDB-lite"/>
    </source>
</evidence>
<accession>A0A4Y3QKH8</accession>
<evidence type="ECO:0000313" key="2">
    <source>
        <dbReference type="EMBL" id="GEB45695.1"/>
    </source>
</evidence>
<proteinExistence type="predicted"/>
<dbReference type="Proteomes" id="UP000319525">
    <property type="component" value="Unassembled WGS sequence"/>
</dbReference>
<evidence type="ECO:0000313" key="3">
    <source>
        <dbReference type="Proteomes" id="UP000319525"/>
    </source>
</evidence>
<feature type="compositionally biased region" description="Basic and acidic residues" evidence="1">
    <location>
        <begin position="124"/>
        <end position="137"/>
    </location>
</feature>
<dbReference type="EMBL" id="BJML01000004">
    <property type="protein sequence ID" value="GEB45695.1"/>
    <property type="molecule type" value="Genomic_DNA"/>
</dbReference>
<name>A0A4Y3QKH8_MICTE</name>
<organism evidence="2 3">
    <name type="scientific">Microbacterium testaceum</name>
    <name type="common">Aureobacterium testaceum</name>
    <name type="synonym">Brevibacterium testaceum</name>
    <dbReference type="NCBI Taxonomy" id="2033"/>
    <lineage>
        <taxon>Bacteria</taxon>
        <taxon>Bacillati</taxon>
        <taxon>Actinomycetota</taxon>
        <taxon>Actinomycetes</taxon>
        <taxon>Micrococcales</taxon>
        <taxon>Microbacteriaceae</taxon>
        <taxon>Microbacterium</taxon>
    </lineage>
</organism>
<protein>
    <submittedName>
        <fullName evidence="2">Uncharacterized protein</fullName>
    </submittedName>
</protein>
<dbReference type="AlphaFoldDB" id="A0A4Y3QKH8"/>
<comment type="caution">
    <text evidence="2">The sequence shown here is derived from an EMBL/GenBank/DDBJ whole genome shotgun (WGS) entry which is preliminary data.</text>
</comment>
<sequence>MPRDETDDVDLAPGELIPLDHSEAPQEDGFLSGHGALTLCDVCRQTCHDKWFVAFIFAATLLPVERARVRDLVNCGMLEMETIRAAESSVTAVVLYRQAERGLPARQAIPDCRKEIALACSMHSREGGEPSKLDRPGGQHRRRLDIEPLDETVDQFQSLPNGGTSVLHHPRHETCFPRRNATEHRLLCPTHTVRAGDPACGPTQNRSRPRMVP</sequence>